<name>A0A6I4SUG7_9SPHN</name>
<feature type="transmembrane region" description="Helical" evidence="1">
    <location>
        <begin position="77"/>
        <end position="95"/>
    </location>
</feature>
<feature type="transmembrane region" description="Helical" evidence="1">
    <location>
        <begin position="14"/>
        <end position="33"/>
    </location>
</feature>
<keyword evidence="1" id="KW-1133">Transmembrane helix</keyword>
<dbReference type="Proteomes" id="UP000433652">
    <property type="component" value="Unassembled WGS sequence"/>
</dbReference>
<sequence>MPDWYLQLPIIGHWPAWLTGGAAGVVLAFMFSWDKLADVFVRSFSGGEPLHTANPPDRALLSEDPDRGTISEWLRSFLSNAVRMAAIFAVLGWALAGGSDYLNNVELAGAAVALVAAYKVYVDQGRHGSMVGEPEFDKSLADSDSSPAAVLFFAAIGVVLPLLLWLF</sequence>
<comment type="caution">
    <text evidence="2">The sequence shown here is derived from an EMBL/GenBank/DDBJ whole genome shotgun (WGS) entry which is preliminary data.</text>
</comment>
<keyword evidence="1" id="KW-0812">Transmembrane</keyword>
<keyword evidence="1" id="KW-0472">Membrane</keyword>
<protein>
    <submittedName>
        <fullName evidence="2">Uncharacterized protein</fullName>
    </submittedName>
</protein>
<feature type="transmembrane region" description="Helical" evidence="1">
    <location>
        <begin position="148"/>
        <end position="166"/>
    </location>
</feature>
<reference evidence="2 3" key="1">
    <citation type="submission" date="2019-12" db="EMBL/GenBank/DDBJ databases">
        <title>Genomic-based taxomic classification of the family Erythrobacteraceae.</title>
        <authorList>
            <person name="Xu L."/>
        </authorList>
    </citation>
    <scope>NUCLEOTIDE SEQUENCE [LARGE SCALE GENOMIC DNA]</scope>
    <source>
        <strain evidence="2 3">MCCC 1K01500</strain>
    </source>
</reference>
<proteinExistence type="predicted"/>
<evidence type="ECO:0000313" key="2">
    <source>
        <dbReference type="EMBL" id="MXO59754.1"/>
    </source>
</evidence>
<dbReference type="EMBL" id="WTYM01000038">
    <property type="protein sequence ID" value="MXO59754.1"/>
    <property type="molecule type" value="Genomic_DNA"/>
</dbReference>
<dbReference type="AlphaFoldDB" id="A0A6I4SUG7"/>
<organism evidence="2 3">
    <name type="scientific">Croceibacterium salegens</name>
    <dbReference type="NCBI Taxonomy" id="1737568"/>
    <lineage>
        <taxon>Bacteria</taxon>
        <taxon>Pseudomonadati</taxon>
        <taxon>Pseudomonadota</taxon>
        <taxon>Alphaproteobacteria</taxon>
        <taxon>Sphingomonadales</taxon>
        <taxon>Erythrobacteraceae</taxon>
        <taxon>Croceibacterium</taxon>
    </lineage>
</organism>
<evidence type="ECO:0000313" key="3">
    <source>
        <dbReference type="Proteomes" id="UP000433652"/>
    </source>
</evidence>
<keyword evidence="3" id="KW-1185">Reference proteome</keyword>
<evidence type="ECO:0000256" key="1">
    <source>
        <dbReference type="SAM" id="Phobius"/>
    </source>
</evidence>
<dbReference type="RefSeq" id="WP_159794491.1">
    <property type="nucleotide sequence ID" value="NZ_WTYM01000038.1"/>
</dbReference>
<gene>
    <name evidence="2" type="ORF">GRI89_09405</name>
</gene>
<accession>A0A6I4SUG7</accession>